<dbReference type="InterPro" id="IPR009057">
    <property type="entry name" value="Homeodomain-like_sf"/>
</dbReference>
<dbReference type="SUPFAM" id="SSF51215">
    <property type="entry name" value="Regulatory protein AraC"/>
    <property type="match status" value="1"/>
</dbReference>
<dbReference type="EMBL" id="CP000152">
    <property type="protein sequence ID" value="ABB10997.1"/>
    <property type="molecule type" value="Genomic_DNA"/>
</dbReference>
<keyword evidence="3" id="KW-0010">Activator</keyword>
<dbReference type="Proteomes" id="UP000002705">
    <property type="component" value="Chromosome 2"/>
</dbReference>
<dbReference type="RefSeq" id="WP_011354490.1">
    <property type="nucleotide sequence ID" value="NC_007511.1"/>
</dbReference>
<dbReference type="InterPro" id="IPR020449">
    <property type="entry name" value="Tscrpt_reg_AraC-type_HTH"/>
</dbReference>
<protein>
    <submittedName>
        <fullName evidence="7">Transcriptional regulator, AraC family</fullName>
    </submittedName>
</protein>
<sequence length="322" mass="35836">MMHPDLEVVEVRRDESFKVWSHGYPYRTIRWHFHPEFELHLIVATRGKYFVGDHIGSFGPGHLVLLGPNLPHNWVSDMAEGETVERRNLVIQFDPAFVRRCMDAFPECRDAQALLDDARRGVGFDAATSAAIAPLFDELLAARGMRRIALFMTILERLCGAAERTLLASPAYDQADVTPTRLSHALSYIGKNLASELRESDLAQLTGQSVSAFSRAFHRQTGMPFVQYVNRLRIESACQMLLADDANITDICFQAGFNNVSNFNRQFRAVKGMAPSEFRALQRLNARSRELALHAAPTGNPLPPRVVTPGVPGVPELAPQAG</sequence>
<feature type="domain" description="HTH araC/xylS-type" evidence="6">
    <location>
        <begin position="183"/>
        <end position="281"/>
    </location>
</feature>
<evidence type="ECO:0000256" key="5">
    <source>
        <dbReference type="SAM" id="MobiDB-lite"/>
    </source>
</evidence>
<evidence type="ECO:0000259" key="6">
    <source>
        <dbReference type="PROSITE" id="PS01124"/>
    </source>
</evidence>
<dbReference type="KEGG" id="bur:Bcep18194_B0883"/>
<dbReference type="PROSITE" id="PS01124">
    <property type="entry name" value="HTH_ARAC_FAMILY_2"/>
    <property type="match status" value="1"/>
</dbReference>
<gene>
    <name evidence="7" type="ordered locus">Bcep18194_B0883</name>
</gene>
<dbReference type="PRINTS" id="PR00032">
    <property type="entry name" value="HTHARAC"/>
</dbReference>
<dbReference type="PROSITE" id="PS00041">
    <property type="entry name" value="HTH_ARAC_FAMILY_1"/>
    <property type="match status" value="1"/>
</dbReference>
<dbReference type="InterPro" id="IPR018060">
    <property type="entry name" value="HTH_AraC"/>
</dbReference>
<name>Q398W4_BURL3</name>
<dbReference type="InterPro" id="IPR018062">
    <property type="entry name" value="HTH_AraC-typ_CS"/>
</dbReference>
<dbReference type="InterPro" id="IPR003313">
    <property type="entry name" value="AraC-bd"/>
</dbReference>
<dbReference type="CDD" id="cd06976">
    <property type="entry name" value="cupin_MtlR-like_N"/>
    <property type="match status" value="1"/>
</dbReference>
<proteinExistence type="predicted"/>
<dbReference type="Pfam" id="PF12833">
    <property type="entry name" value="HTH_18"/>
    <property type="match status" value="1"/>
</dbReference>
<keyword evidence="2" id="KW-0238">DNA-binding</keyword>
<keyword evidence="8" id="KW-1185">Reference proteome</keyword>
<feature type="region of interest" description="Disordered" evidence="5">
    <location>
        <begin position="295"/>
        <end position="322"/>
    </location>
</feature>
<dbReference type="GO" id="GO:0043565">
    <property type="term" value="F:sequence-specific DNA binding"/>
    <property type="evidence" value="ECO:0007669"/>
    <property type="project" value="InterPro"/>
</dbReference>
<evidence type="ECO:0000313" key="7">
    <source>
        <dbReference type="EMBL" id="ABB10997.1"/>
    </source>
</evidence>
<evidence type="ECO:0000256" key="1">
    <source>
        <dbReference type="ARBA" id="ARBA00023015"/>
    </source>
</evidence>
<organism evidence="7 8">
    <name type="scientific">Burkholderia lata (strain ATCC 17760 / DSM 23089 / LMG 22485 / NCIMB 9086 / R18194 / 383)</name>
    <dbReference type="NCBI Taxonomy" id="482957"/>
    <lineage>
        <taxon>Bacteria</taxon>
        <taxon>Pseudomonadati</taxon>
        <taxon>Pseudomonadota</taxon>
        <taxon>Betaproteobacteria</taxon>
        <taxon>Burkholderiales</taxon>
        <taxon>Burkholderiaceae</taxon>
        <taxon>Burkholderia</taxon>
        <taxon>Burkholderia cepacia complex</taxon>
    </lineage>
</organism>
<reference evidence="7" key="1">
    <citation type="submission" date="2005-10" db="EMBL/GenBank/DDBJ databases">
        <title>Complete sequence of chromosome 2 of Burkholderia sp. 383.</title>
        <authorList>
            <consortium name="US DOE Joint Genome Institute"/>
            <person name="Copeland A."/>
            <person name="Lucas S."/>
            <person name="Lapidus A."/>
            <person name="Barry K."/>
            <person name="Detter J.C."/>
            <person name="Glavina T."/>
            <person name="Hammon N."/>
            <person name="Israni S."/>
            <person name="Pitluck S."/>
            <person name="Chain P."/>
            <person name="Malfatti S."/>
            <person name="Shin M."/>
            <person name="Vergez L."/>
            <person name="Schmutz J."/>
            <person name="Larimer F."/>
            <person name="Land M."/>
            <person name="Kyrpides N."/>
            <person name="Lykidis A."/>
            <person name="Richardson P."/>
        </authorList>
    </citation>
    <scope>NUCLEOTIDE SEQUENCE [LARGE SCALE GENOMIC DNA]</scope>
    <source>
        <strain evidence="7">383</strain>
    </source>
</reference>
<evidence type="ECO:0000256" key="2">
    <source>
        <dbReference type="ARBA" id="ARBA00023125"/>
    </source>
</evidence>
<dbReference type="GeneID" id="45097239"/>
<dbReference type="PANTHER" id="PTHR46796">
    <property type="entry name" value="HTH-TYPE TRANSCRIPTIONAL ACTIVATOR RHAS-RELATED"/>
    <property type="match status" value="1"/>
</dbReference>
<evidence type="ECO:0000313" key="8">
    <source>
        <dbReference type="Proteomes" id="UP000002705"/>
    </source>
</evidence>
<dbReference type="Pfam" id="PF02311">
    <property type="entry name" value="AraC_binding"/>
    <property type="match status" value="1"/>
</dbReference>
<dbReference type="Gene3D" id="1.10.10.60">
    <property type="entry name" value="Homeodomain-like"/>
    <property type="match status" value="2"/>
</dbReference>
<evidence type="ECO:0000256" key="3">
    <source>
        <dbReference type="ARBA" id="ARBA00023159"/>
    </source>
</evidence>
<dbReference type="GO" id="GO:0003700">
    <property type="term" value="F:DNA-binding transcription factor activity"/>
    <property type="evidence" value="ECO:0007669"/>
    <property type="project" value="InterPro"/>
</dbReference>
<dbReference type="InterPro" id="IPR037923">
    <property type="entry name" value="HTH-like"/>
</dbReference>
<dbReference type="PATRIC" id="fig|482957.22.peg.4513"/>
<keyword evidence="1" id="KW-0805">Transcription regulation</keyword>
<dbReference type="SMART" id="SM00342">
    <property type="entry name" value="HTH_ARAC"/>
    <property type="match status" value="1"/>
</dbReference>
<dbReference type="HOGENOM" id="CLU_000445_88_3_4"/>
<accession>Q398W4</accession>
<dbReference type="SUPFAM" id="SSF46689">
    <property type="entry name" value="Homeodomain-like"/>
    <property type="match status" value="2"/>
</dbReference>
<evidence type="ECO:0000256" key="4">
    <source>
        <dbReference type="ARBA" id="ARBA00023163"/>
    </source>
</evidence>
<dbReference type="InterPro" id="IPR050204">
    <property type="entry name" value="AraC_XylS_family_regulators"/>
</dbReference>
<keyword evidence="4" id="KW-0804">Transcription</keyword>
<dbReference type="AlphaFoldDB" id="Q398W4"/>